<proteinExistence type="predicted"/>
<gene>
    <name evidence="1" type="ORF">V8G54_023146</name>
</gene>
<keyword evidence="2" id="KW-1185">Reference proteome</keyword>
<dbReference type="PANTHER" id="PTHR23054">
    <property type="entry name" value="TERNARY COMPLEX FACTOR MIP1, LEUCINE-ZIPPER-RELATED"/>
    <property type="match status" value="1"/>
</dbReference>
<sequence>MLEVRLYTPKRVFEELQCAKEEYIQSNITISKEQKVVLPKMVDSFAKNSGRGASDLMEMIKPYLLDSQRKSIQEFHSKSSLKNIELTPHNFTFHYLISKELAW</sequence>
<dbReference type="AlphaFoldDB" id="A0AAQ3N2M8"/>
<evidence type="ECO:0000313" key="1">
    <source>
        <dbReference type="EMBL" id="WVZ02340.1"/>
    </source>
</evidence>
<evidence type="ECO:0000313" key="2">
    <source>
        <dbReference type="Proteomes" id="UP001374535"/>
    </source>
</evidence>
<name>A0AAQ3N2M8_VIGMU</name>
<dbReference type="Proteomes" id="UP001374535">
    <property type="component" value="Chromosome 7"/>
</dbReference>
<dbReference type="PANTHER" id="PTHR23054:SF20">
    <property type="entry name" value="DUF547 DOMAIN-CONTAINING PROTEIN"/>
    <property type="match status" value="1"/>
</dbReference>
<protein>
    <submittedName>
        <fullName evidence="1">Uncharacterized protein</fullName>
    </submittedName>
</protein>
<dbReference type="EMBL" id="CP144694">
    <property type="protein sequence ID" value="WVZ02340.1"/>
    <property type="molecule type" value="Genomic_DNA"/>
</dbReference>
<reference evidence="1 2" key="1">
    <citation type="journal article" date="2023" name="Life. Sci Alliance">
        <title>Evolutionary insights into 3D genome organization and epigenetic landscape of Vigna mungo.</title>
        <authorList>
            <person name="Junaid A."/>
            <person name="Singh B."/>
            <person name="Bhatia S."/>
        </authorList>
    </citation>
    <scope>NUCLEOTIDE SEQUENCE [LARGE SCALE GENOMIC DNA]</scope>
    <source>
        <strain evidence="1">Urdbean</strain>
    </source>
</reference>
<organism evidence="1 2">
    <name type="scientific">Vigna mungo</name>
    <name type="common">Black gram</name>
    <name type="synonym">Phaseolus mungo</name>
    <dbReference type="NCBI Taxonomy" id="3915"/>
    <lineage>
        <taxon>Eukaryota</taxon>
        <taxon>Viridiplantae</taxon>
        <taxon>Streptophyta</taxon>
        <taxon>Embryophyta</taxon>
        <taxon>Tracheophyta</taxon>
        <taxon>Spermatophyta</taxon>
        <taxon>Magnoliopsida</taxon>
        <taxon>eudicotyledons</taxon>
        <taxon>Gunneridae</taxon>
        <taxon>Pentapetalae</taxon>
        <taxon>rosids</taxon>
        <taxon>fabids</taxon>
        <taxon>Fabales</taxon>
        <taxon>Fabaceae</taxon>
        <taxon>Papilionoideae</taxon>
        <taxon>50 kb inversion clade</taxon>
        <taxon>NPAAA clade</taxon>
        <taxon>indigoferoid/millettioid clade</taxon>
        <taxon>Phaseoleae</taxon>
        <taxon>Vigna</taxon>
    </lineage>
</organism>
<accession>A0AAQ3N2M8</accession>